<dbReference type="InParanoid" id="E1ZSX6"/>
<gene>
    <name evidence="1" type="ORF">CHLNCDRAFT_141467</name>
</gene>
<dbReference type="Proteomes" id="UP000008141">
    <property type="component" value="Unassembled WGS sequence"/>
</dbReference>
<dbReference type="AlphaFoldDB" id="E1ZSX6"/>
<keyword evidence="2" id="KW-1185">Reference proteome</keyword>
<organism evidence="2">
    <name type="scientific">Chlorella variabilis</name>
    <name type="common">Green alga</name>
    <dbReference type="NCBI Taxonomy" id="554065"/>
    <lineage>
        <taxon>Eukaryota</taxon>
        <taxon>Viridiplantae</taxon>
        <taxon>Chlorophyta</taxon>
        <taxon>core chlorophytes</taxon>
        <taxon>Trebouxiophyceae</taxon>
        <taxon>Chlorellales</taxon>
        <taxon>Chlorellaceae</taxon>
        <taxon>Chlorella clade</taxon>
        <taxon>Chlorella</taxon>
    </lineage>
</organism>
<dbReference type="KEGG" id="cvr:CHLNCDRAFT_141467"/>
<name>E1ZSX6_CHLVA</name>
<evidence type="ECO:0000313" key="2">
    <source>
        <dbReference type="Proteomes" id="UP000008141"/>
    </source>
</evidence>
<sequence>MAALAFASEASREQQHRGCEGKVIEVCTEGLRAGCSLQAARQCASPPLLRLLGLVPEQSWEEREACQQRCMDACLAQQTPACQQHAQHFCADVFAGPVAGQQQGREQEKDPR</sequence>
<evidence type="ECO:0000313" key="1">
    <source>
        <dbReference type="EMBL" id="EFN51111.1"/>
    </source>
</evidence>
<reference evidence="1 2" key="1">
    <citation type="journal article" date="2010" name="Plant Cell">
        <title>The Chlorella variabilis NC64A genome reveals adaptation to photosymbiosis, coevolution with viruses, and cryptic sex.</title>
        <authorList>
            <person name="Blanc G."/>
            <person name="Duncan G."/>
            <person name="Agarkova I."/>
            <person name="Borodovsky M."/>
            <person name="Gurnon J."/>
            <person name="Kuo A."/>
            <person name="Lindquist E."/>
            <person name="Lucas S."/>
            <person name="Pangilinan J."/>
            <person name="Polle J."/>
            <person name="Salamov A."/>
            <person name="Terry A."/>
            <person name="Yamada T."/>
            <person name="Dunigan D.D."/>
            <person name="Grigoriev I.V."/>
            <person name="Claverie J.M."/>
            <person name="Van Etten J.L."/>
        </authorList>
    </citation>
    <scope>NUCLEOTIDE SEQUENCE [LARGE SCALE GENOMIC DNA]</scope>
    <source>
        <strain evidence="1 2">NC64A</strain>
    </source>
</reference>
<proteinExistence type="predicted"/>
<accession>E1ZSX6</accession>
<dbReference type="RefSeq" id="XP_005843213.1">
    <property type="nucleotide sequence ID" value="XM_005843151.1"/>
</dbReference>
<dbReference type="PANTHER" id="PTHR36773">
    <property type="entry name" value="EXPRESSED PROTEIN"/>
    <property type="match status" value="1"/>
</dbReference>
<dbReference type="STRING" id="554065.E1ZSX6"/>
<dbReference type="OrthoDB" id="1928518at2759"/>
<dbReference type="EMBL" id="GL433868">
    <property type="protein sequence ID" value="EFN51111.1"/>
    <property type="molecule type" value="Genomic_DNA"/>
</dbReference>
<dbReference type="PANTHER" id="PTHR36773:SF1">
    <property type="entry name" value="EXPRESSED PROTEIN"/>
    <property type="match status" value="1"/>
</dbReference>
<protein>
    <submittedName>
        <fullName evidence="1">Uncharacterized protein</fullName>
    </submittedName>
</protein>
<dbReference type="GeneID" id="17350530"/>